<feature type="transmembrane region" description="Helical" evidence="6">
    <location>
        <begin position="227"/>
        <end position="248"/>
    </location>
</feature>
<gene>
    <name evidence="7" type="ORF">ABID37_004475</name>
</gene>
<name>A0ABV2N5Z1_9HYPH</name>
<feature type="transmembrane region" description="Helical" evidence="6">
    <location>
        <begin position="286"/>
        <end position="305"/>
    </location>
</feature>
<evidence type="ECO:0000313" key="7">
    <source>
        <dbReference type="EMBL" id="MET3794235.1"/>
    </source>
</evidence>
<dbReference type="InterPro" id="IPR002549">
    <property type="entry name" value="AI-2E-like"/>
</dbReference>
<evidence type="ECO:0000256" key="5">
    <source>
        <dbReference type="ARBA" id="ARBA00023136"/>
    </source>
</evidence>
<keyword evidence="4 6" id="KW-1133">Transmembrane helix</keyword>
<keyword evidence="8" id="KW-1185">Reference proteome</keyword>
<evidence type="ECO:0000256" key="1">
    <source>
        <dbReference type="ARBA" id="ARBA00004141"/>
    </source>
</evidence>
<comment type="similarity">
    <text evidence="2">Belongs to the autoinducer-2 exporter (AI-2E) (TC 2.A.86) family.</text>
</comment>
<keyword evidence="5 6" id="KW-0472">Membrane</keyword>
<feature type="transmembrane region" description="Helical" evidence="6">
    <location>
        <begin position="87"/>
        <end position="111"/>
    </location>
</feature>
<dbReference type="EMBL" id="JBEPML010000022">
    <property type="protein sequence ID" value="MET3794235.1"/>
    <property type="molecule type" value="Genomic_DNA"/>
</dbReference>
<evidence type="ECO:0000256" key="6">
    <source>
        <dbReference type="SAM" id="Phobius"/>
    </source>
</evidence>
<dbReference type="PANTHER" id="PTHR21716:SF64">
    <property type="entry name" value="AI-2 TRANSPORT PROTEIN TQSA"/>
    <property type="match status" value="1"/>
</dbReference>
<comment type="subcellular location">
    <subcellularLocation>
        <location evidence="1">Membrane</location>
        <topology evidence="1">Multi-pass membrane protein</topology>
    </subcellularLocation>
</comment>
<accession>A0ABV2N5Z1</accession>
<feature type="transmembrane region" description="Helical" evidence="6">
    <location>
        <begin position="35"/>
        <end position="52"/>
    </location>
</feature>
<dbReference type="Proteomes" id="UP001549076">
    <property type="component" value="Unassembled WGS sequence"/>
</dbReference>
<protein>
    <submittedName>
        <fullName evidence="7">PurR-regulated permease PerM</fullName>
    </submittedName>
</protein>
<dbReference type="Pfam" id="PF01594">
    <property type="entry name" value="AI-2E_transport"/>
    <property type="match status" value="1"/>
</dbReference>
<reference evidence="7 8" key="1">
    <citation type="submission" date="2024-06" db="EMBL/GenBank/DDBJ databases">
        <title>Genomic Encyclopedia of Type Strains, Phase IV (KMG-IV): sequencing the most valuable type-strain genomes for metagenomic binning, comparative biology and taxonomic classification.</title>
        <authorList>
            <person name="Goeker M."/>
        </authorList>
    </citation>
    <scope>NUCLEOTIDE SEQUENCE [LARGE SCALE GENOMIC DNA]</scope>
    <source>
        <strain evidence="7 8">DSM 27865</strain>
    </source>
</reference>
<sequence>MHPWPYWLIALHGARHTSNAIIADGELENIMTERALVVAISILAIIAVVSALQIAAAVFAPVSGALFILALVWPLQRNLQRFLPKLLALALVVCFIVLVFFVVASITTWGFGRIGRSIVSDSARFQVLYNQLAEWLEGHGIVVAGMWAEHFNIGWLVRILQGVTARLNIMISFWIVVVVYVLLGLLDTETFARNARAALSPRAAGILIDGSRQTAAKLRHYMLVRTLMSLATGSMVWALSAAFGLRFAAEWGILAFTLNYIPFMGPFIATLLPSFYALAQFGSPQAAMLIFAGLNIIQFVIGSYIEPRVAGRALAITPFVVLFSVFFWSFLWGLFGAFIGVPITIAILTYCAQSSSTLWIAQLLGSPDVIRHDRA</sequence>
<feature type="transmembrane region" description="Helical" evidence="6">
    <location>
        <begin position="165"/>
        <end position="186"/>
    </location>
</feature>
<organism evidence="7 8">
    <name type="scientific">Aquamicrobium terrae</name>
    <dbReference type="NCBI Taxonomy" id="1324945"/>
    <lineage>
        <taxon>Bacteria</taxon>
        <taxon>Pseudomonadati</taxon>
        <taxon>Pseudomonadota</taxon>
        <taxon>Alphaproteobacteria</taxon>
        <taxon>Hyphomicrobiales</taxon>
        <taxon>Phyllobacteriaceae</taxon>
        <taxon>Aquamicrobium</taxon>
    </lineage>
</organism>
<dbReference type="PANTHER" id="PTHR21716">
    <property type="entry name" value="TRANSMEMBRANE PROTEIN"/>
    <property type="match status" value="1"/>
</dbReference>
<evidence type="ECO:0000256" key="2">
    <source>
        <dbReference type="ARBA" id="ARBA00009773"/>
    </source>
</evidence>
<evidence type="ECO:0000313" key="8">
    <source>
        <dbReference type="Proteomes" id="UP001549076"/>
    </source>
</evidence>
<keyword evidence="3 6" id="KW-0812">Transmembrane</keyword>
<proteinExistence type="inferred from homology"/>
<feature type="transmembrane region" description="Helical" evidence="6">
    <location>
        <begin position="325"/>
        <end position="350"/>
    </location>
</feature>
<comment type="caution">
    <text evidence="7">The sequence shown here is derived from an EMBL/GenBank/DDBJ whole genome shotgun (WGS) entry which is preliminary data.</text>
</comment>
<evidence type="ECO:0000256" key="4">
    <source>
        <dbReference type="ARBA" id="ARBA00022989"/>
    </source>
</evidence>
<feature type="transmembrane region" description="Helical" evidence="6">
    <location>
        <begin position="260"/>
        <end position="279"/>
    </location>
</feature>
<evidence type="ECO:0000256" key="3">
    <source>
        <dbReference type="ARBA" id="ARBA00022692"/>
    </source>
</evidence>